<proteinExistence type="predicted"/>
<evidence type="ECO:0000313" key="2">
    <source>
        <dbReference type="Proteomes" id="UP001328107"/>
    </source>
</evidence>
<organism evidence="1 2">
    <name type="scientific">Pristionchus mayeri</name>
    <dbReference type="NCBI Taxonomy" id="1317129"/>
    <lineage>
        <taxon>Eukaryota</taxon>
        <taxon>Metazoa</taxon>
        <taxon>Ecdysozoa</taxon>
        <taxon>Nematoda</taxon>
        <taxon>Chromadorea</taxon>
        <taxon>Rhabditida</taxon>
        <taxon>Rhabditina</taxon>
        <taxon>Diplogasteromorpha</taxon>
        <taxon>Diplogasteroidea</taxon>
        <taxon>Neodiplogasteridae</taxon>
        <taxon>Pristionchus</taxon>
    </lineage>
</organism>
<gene>
    <name evidence="1" type="ORF">PMAYCL1PPCAC_23343</name>
</gene>
<dbReference type="AlphaFoldDB" id="A0AAN5CY89"/>
<protein>
    <submittedName>
        <fullName evidence="1">Uncharacterized protein</fullName>
    </submittedName>
</protein>
<feature type="non-terminal residue" evidence="1">
    <location>
        <position position="140"/>
    </location>
</feature>
<comment type="caution">
    <text evidence="1">The sequence shown here is derived from an EMBL/GenBank/DDBJ whole genome shotgun (WGS) entry which is preliminary data.</text>
</comment>
<name>A0AAN5CY89_9BILA</name>
<reference evidence="2" key="1">
    <citation type="submission" date="2022-10" db="EMBL/GenBank/DDBJ databases">
        <title>Genome assembly of Pristionchus species.</title>
        <authorList>
            <person name="Yoshida K."/>
            <person name="Sommer R.J."/>
        </authorList>
    </citation>
    <scope>NUCLEOTIDE SEQUENCE [LARGE SCALE GENOMIC DNA]</scope>
    <source>
        <strain evidence="2">RS5460</strain>
    </source>
</reference>
<evidence type="ECO:0000313" key="1">
    <source>
        <dbReference type="EMBL" id="GMR53148.1"/>
    </source>
</evidence>
<feature type="non-terminal residue" evidence="1">
    <location>
        <position position="1"/>
    </location>
</feature>
<dbReference type="EMBL" id="BTRK01000005">
    <property type="protein sequence ID" value="GMR53148.1"/>
    <property type="molecule type" value="Genomic_DNA"/>
</dbReference>
<keyword evidence="2" id="KW-1185">Reference proteome</keyword>
<dbReference type="Proteomes" id="UP001328107">
    <property type="component" value="Unassembled WGS sequence"/>
</dbReference>
<sequence length="140" mass="16277">LLLLHGLHGSSLQLRPKISQRGQLRRRCSHWLWGLAHRWLSTRLRLMHRRGRGLSLLWLQSSSVWSCSSSALQPGRSRLREGRGSEGTGCHCCCHGRELPVRRGRRREGRVRVRRRRGYCRQRSGRRGLGYGSGWGHRRP</sequence>
<accession>A0AAN5CY89</accession>